<accession>A0A9X1B9K8</accession>
<reference evidence="3 4" key="1">
    <citation type="journal article" date="2020" name="Microorganisms">
        <title>Osmotic Adaptation and Compatible Solute Biosynthesis of Phototrophic Bacteria as Revealed from Genome Analyses.</title>
        <authorList>
            <person name="Imhoff J.F."/>
            <person name="Rahn T."/>
            <person name="Kunzel S."/>
            <person name="Keller A."/>
            <person name="Neulinger S.C."/>
        </authorList>
    </citation>
    <scope>NUCLEOTIDE SEQUENCE [LARGE SCALE GENOMIC DNA]</scope>
    <source>
        <strain evidence="3 4">DSM 21303</strain>
    </source>
</reference>
<dbReference type="EMBL" id="NRSD01000012">
    <property type="protein sequence ID" value="MBK1645408.1"/>
    <property type="molecule type" value="Genomic_DNA"/>
</dbReference>
<dbReference type="AlphaFoldDB" id="A0A9X1B9K8"/>
<feature type="domain" description="Inner membrane protein YgaP-like transmembrane" evidence="2">
    <location>
        <begin position="4"/>
        <end position="61"/>
    </location>
</feature>
<evidence type="ECO:0000313" key="3">
    <source>
        <dbReference type="EMBL" id="MBK1645408.1"/>
    </source>
</evidence>
<organism evidence="3 4">
    <name type="scientific">Thiocapsa imhoffii</name>
    <dbReference type="NCBI Taxonomy" id="382777"/>
    <lineage>
        <taxon>Bacteria</taxon>
        <taxon>Pseudomonadati</taxon>
        <taxon>Pseudomonadota</taxon>
        <taxon>Gammaproteobacteria</taxon>
        <taxon>Chromatiales</taxon>
        <taxon>Chromatiaceae</taxon>
        <taxon>Thiocapsa</taxon>
    </lineage>
</organism>
<feature type="transmembrane region" description="Helical" evidence="1">
    <location>
        <begin position="20"/>
        <end position="46"/>
    </location>
</feature>
<dbReference type="Pfam" id="PF11127">
    <property type="entry name" value="YgaP-like_TM"/>
    <property type="match status" value="1"/>
</dbReference>
<dbReference type="Proteomes" id="UP001138802">
    <property type="component" value="Unassembled WGS sequence"/>
</dbReference>
<keyword evidence="4" id="KW-1185">Reference proteome</keyword>
<dbReference type="RefSeq" id="WP_200388216.1">
    <property type="nucleotide sequence ID" value="NZ_NRSD01000012.1"/>
</dbReference>
<evidence type="ECO:0000259" key="2">
    <source>
        <dbReference type="Pfam" id="PF11127"/>
    </source>
</evidence>
<proteinExistence type="predicted"/>
<keyword evidence="1" id="KW-0812">Transmembrane</keyword>
<dbReference type="InterPro" id="IPR021309">
    <property type="entry name" value="YgaP-like_TM"/>
</dbReference>
<evidence type="ECO:0000256" key="1">
    <source>
        <dbReference type="SAM" id="Phobius"/>
    </source>
</evidence>
<comment type="caution">
    <text evidence="3">The sequence shown here is derived from an EMBL/GenBank/DDBJ whole genome shotgun (WGS) entry which is preliminary data.</text>
</comment>
<keyword evidence="1" id="KW-0472">Membrane</keyword>
<name>A0A9X1B9K8_9GAMM</name>
<keyword evidence="1" id="KW-1133">Transmembrane helix</keyword>
<gene>
    <name evidence="3" type="ORF">CKO25_12285</name>
</gene>
<evidence type="ECO:0000313" key="4">
    <source>
        <dbReference type="Proteomes" id="UP001138802"/>
    </source>
</evidence>
<protein>
    <recommendedName>
        <fullName evidence="2">Inner membrane protein YgaP-like transmembrane domain-containing protein</fullName>
    </recommendedName>
</protein>
<sequence>MELTKNMGEQDRKIRLIAGVVILLWAVVAQSWLGIIGLILLGTAYVRSCPAYTLMKMDTLEKTD</sequence>